<dbReference type="InParanoid" id="A0A1X2H256"/>
<sequence length="108" mass="11978">MRLTTQAEQDAASRYALKGFAIGMAWLGSLGFAASAVGQVALPWYRRVPIQNKLSVIMVMALAGGALKGEQYLVTYERRGREKMLDQVTQRHYEIFYGEQPHTAAAAK</sequence>
<keyword evidence="1" id="KW-1133">Transmembrane helix</keyword>
<evidence type="ECO:0000313" key="3">
    <source>
        <dbReference type="Proteomes" id="UP000242180"/>
    </source>
</evidence>
<dbReference type="STRING" id="13706.A0A1X2H256"/>
<organism evidence="2 3">
    <name type="scientific">Syncephalastrum racemosum</name>
    <name type="common">Filamentous fungus</name>
    <dbReference type="NCBI Taxonomy" id="13706"/>
    <lineage>
        <taxon>Eukaryota</taxon>
        <taxon>Fungi</taxon>
        <taxon>Fungi incertae sedis</taxon>
        <taxon>Mucoromycota</taxon>
        <taxon>Mucoromycotina</taxon>
        <taxon>Mucoromycetes</taxon>
        <taxon>Mucorales</taxon>
        <taxon>Syncephalastraceae</taxon>
        <taxon>Syncephalastrum</taxon>
    </lineage>
</organism>
<protein>
    <recommendedName>
        <fullName evidence="4">HIG1 domain-containing protein</fullName>
    </recommendedName>
</protein>
<gene>
    <name evidence="2" type="ORF">BCR43DRAFT_478917</name>
</gene>
<keyword evidence="1" id="KW-0812">Transmembrane</keyword>
<reference evidence="2 3" key="1">
    <citation type="submission" date="2016-07" db="EMBL/GenBank/DDBJ databases">
        <title>Pervasive Adenine N6-methylation of Active Genes in Fungi.</title>
        <authorList>
            <consortium name="DOE Joint Genome Institute"/>
            <person name="Mondo S.J."/>
            <person name="Dannebaum R.O."/>
            <person name="Kuo R.C."/>
            <person name="Labutti K."/>
            <person name="Haridas S."/>
            <person name="Kuo A."/>
            <person name="Salamov A."/>
            <person name="Ahrendt S.R."/>
            <person name="Lipzen A."/>
            <person name="Sullivan W."/>
            <person name="Andreopoulos W.B."/>
            <person name="Clum A."/>
            <person name="Lindquist E."/>
            <person name="Daum C."/>
            <person name="Ramamoorthy G.K."/>
            <person name="Gryganskyi A."/>
            <person name="Culley D."/>
            <person name="Magnuson J.K."/>
            <person name="James T.Y."/>
            <person name="O'Malley M.A."/>
            <person name="Stajich J.E."/>
            <person name="Spatafora J.W."/>
            <person name="Visel A."/>
            <person name="Grigoriev I.V."/>
        </authorList>
    </citation>
    <scope>NUCLEOTIDE SEQUENCE [LARGE SCALE GENOMIC DNA]</scope>
    <source>
        <strain evidence="2 3">NRRL 2496</strain>
    </source>
</reference>
<proteinExistence type="predicted"/>
<feature type="transmembrane region" description="Helical" evidence="1">
    <location>
        <begin position="54"/>
        <end position="74"/>
    </location>
</feature>
<accession>A0A1X2H256</accession>
<dbReference type="Proteomes" id="UP000242180">
    <property type="component" value="Unassembled WGS sequence"/>
</dbReference>
<dbReference type="AlphaFoldDB" id="A0A1X2H256"/>
<evidence type="ECO:0000313" key="2">
    <source>
        <dbReference type="EMBL" id="ORY91875.1"/>
    </source>
</evidence>
<keyword evidence="1" id="KW-0472">Membrane</keyword>
<name>A0A1X2H256_SYNRA</name>
<evidence type="ECO:0008006" key="4">
    <source>
        <dbReference type="Google" id="ProtNLM"/>
    </source>
</evidence>
<feature type="transmembrane region" description="Helical" evidence="1">
    <location>
        <begin position="20"/>
        <end position="42"/>
    </location>
</feature>
<dbReference type="EMBL" id="MCGN01000010">
    <property type="protein sequence ID" value="ORY91875.1"/>
    <property type="molecule type" value="Genomic_DNA"/>
</dbReference>
<evidence type="ECO:0000256" key="1">
    <source>
        <dbReference type="SAM" id="Phobius"/>
    </source>
</evidence>
<comment type="caution">
    <text evidence="2">The sequence shown here is derived from an EMBL/GenBank/DDBJ whole genome shotgun (WGS) entry which is preliminary data.</text>
</comment>
<keyword evidence="3" id="KW-1185">Reference proteome</keyword>